<sequence length="107" mass="12365">MRKAEVYESHILAGILEQTDEGEFVFRYDDRYFADTGKRAISLTLPKLKQEYRSPVLFPFFFNMLSEGANKRIQCLEYKIDEHDHFGLLLATAGKDTIGTVTLKKID</sequence>
<comment type="caution">
    <text evidence="2">The sequence shown here is derived from an EMBL/GenBank/DDBJ whole genome shotgun (WGS) entry which is preliminary data.</text>
</comment>
<feature type="domain" description="HipA N-terminal subdomain 1" evidence="1">
    <location>
        <begin position="5"/>
        <end position="103"/>
    </location>
</feature>
<dbReference type="Proteomes" id="UP001079672">
    <property type="component" value="Unassembled WGS sequence"/>
</dbReference>
<evidence type="ECO:0000313" key="2">
    <source>
        <dbReference type="EMBL" id="MCZ2686858.1"/>
    </source>
</evidence>
<dbReference type="Pfam" id="PF13657">
    <property type="entry name" value="Couple_hipA"/>
    <property type="match status" value="1"/>
</dbReference>
<accession>A0A9Q4P8N6</accession>
<evidence type="ECO:0000313" key="3">
    <source>
        <dbReference type="Proteomes" id="UP001079672"/>
    </source>
</evidence>
<dbReference type="RefSeq" id="WP_032540711.1">
    <property type="nucleotide sequence ID" value="NZ_CP037440.1"/>
</dbReference>
<protein>
    <submittedName>
        <fullName evidence="2">HipA N-terminal domain-containing protein</fullName>
    </submittedName>
</protein>
<dbReference type="InterPro" id="IPR017508">
    <property type="entry name" value="HipA_N1"/>
</dbReference>
<dbReference type="EMBL" id="JAPTZU010000002">
    <property type="protein sequence ID" value="MCZ2686858.1"/>
    <property type="molecule type" value="Genomic_DNA"/>
</dbReference>
<evidence type="ECO:0000259" key="1">
    <source>
        <dbReference type="Pfam" id="PF13657"/>
    </source>
</evidence>
<gene>
    <name evidence="2" type="ORF">O1433_05005</name>
</gene>
<reference evidence="2" key="1">
    <citation type="submission" date="2022-12" db="EMBL/GenBank/DDBJ databases">
        <title>Development of a Multilocus Sequence Typing Scheme for Bacteroides fragilis Based on Whole Genome Sequencing Data and Clinical Application.</title>
        <authorList>
            <person name="Nielsen F.D."/>
            <person name="Justesen U.S."/>
        </authorList>
    </citation>
    <scope>NUCLEOTIDE SEQUENCE</scope>
    <source>
        <strain evidence="2">BF_AM_ODE_DK_2015_4</strain>
    </source>
</reference>
<name>A0A9Q4P8N6_BACFG</name>
<proteinExistence type="predicted"/>
<dbReference type="AlphaFoldDB" id="A0A9Q4P8N6"/>
<dbReference type="NCBIfam" id="TIGR03071">
    <property type="entry name" value="couple_hipA"/>
    <property type="match status" value="1"/>
</dbReference>
<organism evidence="2 3">
    <name type="scientific">Bacteroides fragilis</name>
    <dbReference type="NCBI Taxonomy" id="817"/>
    <lineage>
        <taxon>Bacteria</taxon>
        <taxon>Pseudomonadati</taxon>
        <taxon>Bacteroidota</taxon>
        <taxon>Bacteroidia</taxon>
        <taxon>Bacteroidales</taxon>
        <taxon>Bacteroidaceae</taxon>
        <taxon>Bacteroides</taxon>
    </lineage>
</organism>